<sequence length="250" mass="27455">MRDTTAVPSVLQTAWGLRERPSKGPRPTLTTERIVEAAVRIAAAEGFGAVSMNRVAGELSTSAMALYRHVANKEELTVLMLESVAGHPPEPIADGETWRAALERWAFALFAMYREHRWFLQAPIPGPPATPRQLAWVEVGLTALTGTRLGEGEKLSVILLLSGFVRNEASIEGQMVEAARAGERTLDAVMAEYGTLLRHLVQPDRFPALRRVIDAGVMDVADHPDTEFVFGLTRVLDGIDLMVRYRADQG</sequence>
<evidence type="ECO:0000259" key="5">
    <source>
        <dbReference type="PROSITE" id="PS50977"/>
    </source>
</evidence>
<keyword evidence="2 4" id="KW-0238">DNA-binding</keyword>
<dbReference type="GO" id="GO:0003700">
    <property type="term" value="F:DNA-binding transcription factor activity"/>
    <property type="evidence" value="ECO:0007669"/>
    <property type="project" value="TreeGrafter"/>
</dbReference>
<dbReference type="GO" id="GO:0045892">
    <property type="term" value="P:negative regulation of DNA-templated transcription"/>
    <property type="evidence" value="ECO:0007669"/>
    <property type="project" value="InterPro"/>
</dbReference>
<feature type="domain" description="HTH tetR-type" evidence="5">
    <location>
        <begin position="28"/>
        <end position="88"/>
    </location>
</feature>
<dbReference type="PANTHER" id="PTHR30055:SF151">
    <property type="entry name" value="TRANSCRIPTIONAL REGULATORY PROTEIN"/>
    <property type="match status" value="1"/>
</dbReference>
<dbReference type="SUPFAM" id="SSF48498">
    <property type="entry name" value="Tetracyclin repressor-like, C-terminal domain"/>
    <property type="match status" value="1"/>
</dbReference>
<dbReference type="InterPro" id="IPR004111">
    <property type="entry name" value="Repressor_TetR_C"/>
</dbReference>
<keyword evidence="1" id="KW-0805">Transcription regulation</keyword>
<proteinExistence type="predicted"/>
<comment type="caution">
    <text evidence="6">The sequence shown here is derived from an EMBL/GenBank/DDBJ whole genome shotgun (WGS) entry which is preliminary data.</text>
</comment>
<dbReference type="Gene3D" id="1.10.357.10">
    <property type="entry name" value="Tetracycline Repressor, domain 2"/>
    <property type="match status" value="1"/>
</dbReference>
<feature type="DNA-binding region" description="H-T-H motif" evidence="4">
    <location>
        <begin position="51"/>
        <end position="70"/>
    </location>
</feature>
<organism evidence="6 7">
    <name type="scientific">Paractinoplanes rishiriensis</name>
    <dbReference type="NCBI Taxonomy" id="1050105"/>
    <lineage>
        <taxon>Bacteria</taxon>
        <taxon>Bacillati</taxon>
        <taxon>Actinomycetota</taxon>
        <taxon>Actinomycetes</taxon>
        <taxon>Micromonosporales</taxon>
        <taxon>Micromonosporaceae</taxon>
        <taxon>Paractinoplanes</taxon>
    </lineage>
</organism>
<keyword evidence="7" id="KW-1185">Reference proteome</keyword>
<evidence type="ECO:0000256" key="1">
    <source>
        <dbReference type="ARBA" id="ARBA00023015"/>
    </source>
</evidence>
<dbReference type="PROSITE" id="PS50977">
    <property type="entry name" value="HTH_TETR_2"/>
    <property type="match status" value="1"/>
</dbReference>
<dbReference type="AlphaFoldDB" id="A0A919JV08"/>
<evidence type="ECO:0000313" key="6">
    <source>
        <dbReference type="EMBL" id="GIE95308.1"/>
    </source>
</evidence>
<dbReference type="InterPro" id="IPR050109">
    <property type="entry name" value="HTH-type_TetR-like_transc_reg"/>
</dbReference>
<dbReference type="RefSeq" id="WP_203781603.1">
    <property type="nucleotide sequence ID" value="NZ_BOMV01000026.1"/>
</dbReference>
<evidence type="ECO:0000256" key="2">
    <source>
        <dbReference type="ARBA" id="ARBA00023125"/>
    </source>
</evidence>
<dbReference type="Proteomes" id="UP000636960">
    <property type="component" value="Unassembled WGS sequence"/>
</dbReference>
<evidence type="ECO:0000313" key="7">
    <source>
        <dbReference type="Proteomes" id="UP000636960"/>
    </source>
</evidence>
<reference evidence="6" key="1">
    <citation type="submission" date="2021-01" db="EMBL/GenBank/DDBJ databases">
        <title>Whole genome shotgun sequence of Actinoplanes rishiriensis NBRC 108556.</title>
        <authorList>
            <person name="Komaki H."/>
            <person name="Tamura T."/>
        </authorList>
    </citation>
    <scope>NUCLEOTIDE SEQUENCE</scope>
    <source>
        <strain evidence="6">NBRC 108556</strain>
    </source>
</reference>
<evidence type="ECO:0000256" key="4">
    <source>
        <dbReference type="PROSITE-ProRule" id="PRU00335"/>
    </source>
</evidence>
<dbReference type="GO" id="GO:0000976">
    <property type="term" value="F:transcription cis-regulatory region binding"/>
    <property type="evidence" value="ECO:0007669"/>
    <property type="project" value="TreeGrafter"/>
</dbReference>
<dbReference type="Pfam" id="PF02909">
    <property type="entry name" value="TetR_C_1"/>
    <property type="match status" value="1"/>
</dbReference>
<dbReference type="SUPFAM" id="SSF46689">
    <property type="entry name" value="Homeodomain-like"/>
    <property type="match status" value="1"/>
</dbReference>
<dbReference type="InterPro" id="IPR009057">
    <property type="entry name" value="Homeodomain-like_sf"/>
</dbReference>
<name>A0A919JV08_9ACTN</name>
<accession>A0A919JV08</accession>
<keyword evidence="3" id="KW-0804">Transcription</keyword>
<protein>
    <submittedName>
        <fullName evidence="6">TetR family transcriptional regulator</fullName>
    </submittedName>
</protein>
<dbReference type="PANTHER" id="PTHR30055">
    <property type="entry name" value="HTH-TYPE TRANSCRIPTIONAL REGULATOR RUTR"/>
    <property type="match status" value="1"/>
</dbReference>
<dbReference type="InterPro" id="IPR001647">
    <property type="entry name" value="HTH_TetR"/>
</dbReference>
<dbReference type="InterPro" id="IPR036271">
    <property type="entry name" value="Tet_transcr_reg_TetR-rel_C_sf"/>
</dbReference>
<evidence type="ECO:0000256" key="3">
    <source>
        <dbReference type="ARBA" id="ARBA00023163"/>
    </source>
</evidence>
<dbReference type="Gene3D" id="1.10.10.60">
    <property type="entry name" value="Homeodomain-like"/>
    <property type="match status" value="1"/>
</dbReference>
<dbReference type="EMBL" id="BOMV01000026">
    <property type="protein sequence ID" value="GIE95308.1"/>
    <property type="molecule type" value="Genomic_DNA"/>
</dbReference>
<dbReference type="Pfam" id="PF00440">
    <property type="entry name" value="TetR_N"/>
    <property type="match status" value="1"/>
</dbReference>
<gene>
    <name evidence="6" type="ORF">Ari01nite_27730</name>
</gene>